<keyword evidence="2" id="KW-1185">Reference proteome</keyword>
<dbReference type="Gene3D" id="3.40.50.1580">
    <property type="entry name" value="Nucleoside phosphorylase domain"/>
    <property type="match status" value="1"/>
</dbReference>
<dbReference type="InterPro" id="IPR035994">
    <property type="entry name" value="Nucleoside_phosphorylase_sf"/>
</dbReference>
<dbReference type="EMBL" id="ML987203">
    <property type="protein sequence ID" value="KAF2244152.1"/>
    <property type="molecule type" value="Genomic_DNA"/>
</dbReference>
<dbReference type="PANTHER" id="PTHR46082:SF11">
    <property type="entry name" value="AAA+ ATPASE DOMAIN-CONTAINING PROTEIN-RELATED"/>
    <property type="match status" value="1"/>
</dbReference>
<dbReference type="OrthoDB" id="1577640at2759"/>
<dbReference type="GeneID" id="54589868"/>
<proteinExistence type="predicted"/>
<accession>A0A6A6I2F9</accession>
<sequence length="332" mass="36170">MPDVHNYTVGFVCALTTEAVALRSFFDEQHEPPVIPSLHGSSQDNNVYTTGKMESHNVVVASLPQGKYGISPATSVIGDMVRSFPNLRCCLMVGIGGGAPSKNHDIRLGDIVVSAPVGRTGGVLQYDHGKAIQHQPFKITQHLNEPPSFLLSAVGKLAQDYELEGHQLQDMVGGVLTKYKRLARKYRRPAATTDRLYVPNFVHPGPSGCSALFVDDASTIVQRAARNEDVDDPAVHYGIIATGSSLMKVATVRDKLAEEEDVLCFEMEAAGLMNRFPCLVIRGICNYSDSHRNDDRHGYAAIMAAAYAKEILRVLPPSKVAAVEKISKMLRI</sequence>
<dbReference type="AlphaFoldDB" id="A0A6A6I2F9"/>
<dbReference type="GO" id="GO:0009116">
    <property type="term" value="P:nucleoside metabolic process"/>
    <property type="evidence" value="ECO:0007669"/>
    <property type="project" value="InterPro"/>
</dbReference>
<dbReference type="GO" id="GO:0003824">
    <property type="term" value="F:catalytic activity"/>
    <property type="evidence" value="ECO:0007669"/>
    <property type="project" value="InterPro"/>
</dbReference>
<dbReference type="InterPro" id="IPR053137">
    <property type="entry name" value="NLR-like"/>
</dbReference>
<name>A0A6A6I2F9_9PLEO</name>
<dbReference type="Proteomes" id="UP000800094">
    <property type="component" value="Unassembled WGS sequence"/>
</dbReference>
<reference evidence="1" key="1">
    <citation type="journal article" date="2020" name="Stud. Mycol.">
        <title>101 Dothideomycetes genomes: a test case for predicting lifestyles and emergence of pathogens.</title>
        <authorList>
            <person name="Haridas S."/>
            <person name="Albert R."/>
            <person name="Binder M."/>
            <person name="Bloem J."/>
            <person name="Labutti K."/>
            <person name="Salamov A."/>
            <person name="Andreopoulos B."/>
            <person name="Baker S."/>
            <person name="Barry K."/>
            <person name="Bills G."/>
            <person name="Bluhm B."/>
            <person name="Cannon C."/>
            <person name="Castanera R."/>
            <person name="Culley D."/>
            <person name="Daum C."/>
            <person name="Ezra D."/>
            <person name="Gonzalez J."/>
            <person name="Henrissat B."/>
            <person name="Kuo A."/>
            <person name="Liang C."/>
            <person name="Lipzen A."/>
            <person name="Lutzoni F."/>
            <person name="Magnuson J."/>
            <person name="Mondo S."/>
            <person name="Nolan M."/>
            <person name="Ohm R."/>
            <person name="Pangilinan J."/>
            <person name="Park H.-J."/>
            <person name="Ramirez L."/>
            <person name="Alfaro M."/>
            <person name="Sun H."/>
            <person name="Tritt A."/>
            <person name="Yoshinaga Y."/>
            <person name="Zwiers L.-H."/>
            <person name="Turgeon B."/>
            <person name="Goodwin S."/>
            <person name="Spatafora J."/>
            <person name="Crous P."/>
            <person name="Grigoriev I."/>
        </authorList>
    </citation>
    <scope>NUCLEOTIDE SEQUENCE</scope>
    <source>
        <strain evidence="1">CBS 122368</strain>
    </source>
</reference>
<dbReference type="SUPFAM" id="SSF53167">
    <property type="entry name" value="Purine and uridine phosphorylases"/>
    <property type="match status" value="1"/>
</dbReference>
<evidence type="ECO:0000313" key="2">
    <source>
        <dbReference type="Proteomes" id="UP000800094"/>
    </source>
</evidence>
<dbReference type="PANTHER" id="PTHR46082">
    <property type="entry name" value="ATP/GTP-BINDING PROTEIN-RELATED"/>
    <property type="match status" value="1"/>
</dbReference>
<gene>
    <name evidence="1" type="ORF">BU26DRAFT_95327</name>
</gene>
<dbReference type="RefSeq" id="XP_033679156.1">
    <property type="nucleotide sequence ID" value="XM_033836538.1"/>
</dbReference>
<evidence type="ECO:0000313" key="1">
    <source>
        <dbReference type="EMBL" id="KAF2244152.1"/>
    </source>
</evidence>
<organism evidence="1 2">
    <name type="scientific">Trematosphaeria pertusa</name>
    <dbReference type="NCBI Taxonomy" id="390896"/>
    <lineage>
        <taxon>Eukaryota</taxon>
        <taxon>Fungi</taxon>
        <taxon>Dikarya</taxon>
        <taxon>Ascomycota</taxon>
        <taxon>Pezizomycotina</taxon>
        <taxon>Dothideomycetes</taxon>
        <taxon>Pleosporomycetidae</taxon>
        <taxon>Pleosporales</taxon>
        <taxon>Massarineae</taxon>
        <taxon>Trematosphaeriaceae</taxon>
        <taxon>Trematosphaeria</taxon>
    </lineage>
</organism>
<protein>
    <submittedName>
        <fullName evidence="1">Purine and uridine phosphorylase</fullName>
    </submittedName>
</protein>